<dbReference type="Pfam" id="PF05804">
    <property type="entry name" value="KAP"/>
    <property type="match status" value="2"/>
</dbReference>
<feature type="region of interest" description="Disordered" evidence="1">
    <location>
        <begin position="108"/>
        <end position="129"/>
    </location>
</feature>
<feature type="compositionally biased region" description="Acidic residues" evidence="1">
    <location>
        <begin position="776"/>
        <end position="785"/>
    </location>
</feature>
<evidence type="ECO:0000313" key="2">
    <source>
        <dbReference type="EMBL" id="RKO93016.1"/>
    </source>
</evidence>
<dbReference type="GO" id="GO:0019894">
    <property type="term" value="F:kinesin binding"/>
    <property type="evidence" value="ECO:0007669"/>
    <property type="project" value="InterPro"/>
</dbReference>
<dbReference type="GO" id="GO:0016939">
    <property type="term" value="C:kinesin II complex"/>
    <property type="evidence" value="ECO:0007669"/>
    <property type="project" value="TreeGrafter"/>
</dbReference>
<dbReference type="GO" id="GO:0007018">
    <property type="term" value="P:microtubule-based movement"/>
    <property type="evidence" value="ECO:0007669"/>
    <property type="project" value="TreeGrafter"/>
</dbReference>
<dbReference type="Proteomes" id="UP000269721">
    <property type="component" value="Unassembled WGS sequence"/>
</dbReference>
<reference evidence="3" key="1">
    <citation type="journal article" date="2018" name="Nat. Microbiol.">
        <title>Leveraging single-cell genomics to expand the fungal tree of life.</title>
        <authorList>
            <person name="Ahrendt S.R."/>
            <person name="Quandt C.A."/>
            <person name="Ciobanu D."/>
            <person name="Clum A."/>
            <person name="Salamov A."/>
            <person name="Andreopoulos B."/>
            <person name="Cheng J.F."/>
            <person name="Woyke T."/>
            <person name="Pelin A."/>
            <person name="Henrissat B."/>
            <person name="Reynolds N.K."/>
            <person name="Benny G.L."/>
            <person name="Smith M.E."/>
            <person name="James T.Y."/>
            <person name="Grigoriev I.V."/>
        </authorList>
    </citation>
    <scope>NUCLEOTIDE SEQUENCE [LARGE SCALE GENOMIC DNA]</scope>
</reference>
<dbReference type="EMBL" id="KZ994406">
    <property type="protein sequence ID" value="RKO93016.1"/>
    <property type="molecule type" value="Genomic_DNA"/>
</dbReference>
<sequence length="801" mass="90663">RKIIPGAIDVHPTDSAIIVNYTVQATILGENGQPVVGDRKVMQKVIRVKALHANSNLAALAQEVVDKCKLIHPSRVRDVEQTLYYLQQRQTNDGGMDSNRVWLRKQLEEQRRDDEQNRTPSTKPSETPSIANIEHYIEGLYEEIPDKIQSTRNILQLARMSENMETLISNDALMSALSRVLREDGKKSLELVTNIIYIFFCFSNFSQFHPLITANKVGDMCLRLTEQELQRFELWEADLEGLERKCEQNPHDRHLIAELDQEHRKFQTMIRKQDQLLFVSFHLLLNLAEDLNIEVKMIKRGIIKYLIIMLSRKTSELQILVVTFLKKLSVFRENKDEMVKMADELIQKIDQMIPCEHQGLQNLILRLLLNLSHDVNFRTALIRNGFLGKLVELTHNRNHLLVTLQLLYMLSIDDRNKGAFAFTDAIPLVMKMILEFKGERVSTELMALAINIAANQRNAEVICQDGGLKFLVKRAIKTRDSLLLKMVRNLAQHEGPTKMNFLDHIDDFMHVLQKSTSNPELLVELLGILSSLNIPDFDFVKLAEGYNLLEFISRRIADAAAGSASVRAPVVGVGGQITSVATGTSEMAREGVIAEDDDVTLEVVMLLGTMANDENLSPIVARTGILMGLMDLMIAKEEDDEIILQIIYCIYQFLLHDATRTVLITKTQVVSYLIDLLYDRNVEIRKMCDVCLDIIAEIDDEWVKKIRQQKFQWHNSEWLQLIMQASSHGANEHLAYEESAVLYSSKPMPDNLAASSYSGIASQVGSRQGGSGGFDPDSEDEEDEFGSSMMIGGTSALLDGP</sequence>
<dbReference type="SUPFAM" id="SSF48371">
    <property type="entry name" value="ARM repeat"/>
    <property type="match status" value="1"/>
</dbReference>
<dbReference type="PANTHER" id="PTHR15605">
    <property type="entry name" value="KINESIN-ASSOCIATED PROTEINS"/>
    <property type="match status" value="1"/>
</dbReference>
<evidence type="ECO:0000256" key="1">
    <source>
        <dbReference type="SAM" id="MobiDB-lite"/>
    </source>
</evidence>
<keyword evidence="3" id="KW-1185">Reference proteome</keyword>
<organism evidence="2 3">
    <name type="scientific">Blyttiomyces helicus</name>
    <dbReference type="NCBI Taxonomy" id="388810"/>
    <lineage>
        <taxon>Eukaryota</taxon>
        <taxon>Fungi</taxon>
        <taxon>Fungi incertae sedis</taxon>
        <taxon>Chytridiomycota</taxon>
        <taxon>Chytridiomycota incertae sedis</taxon>
        <taxon>Chytridiomycetes</taxon>
        <taxon>Chytridiomycetes incertae sedis</taxon>
        <taxon>Blyttiomyces</taxon>
    </lineage>
</organism>
<dbReference type="PANTHER" id="PTHR15605:SF2">
    <property type="entry name" value="KINESIN-ASSOCIATED PROTEIN 3"/>
    <property type="match status" value="1"/>
</dbReference>
<dbReference type="OrthoDB" id="10265679at2759"/>
<dbReference type="InterPro" id="IPR011989">
    <property type="entry name" value="ARM-like"/>
</dbReference>
<dbReference type="InterPro" id="IPR016024">
    <property type="entry name" value="ARM-type_fold"/>
</dbReference>
<dbReference type="GO" id="GO:0005930">
    <property type="term" value="C:axoneme"/>
    <property type="evidence" value="ECO:0007669"/>
    <property type="project" value="TreeGrafter"/>
</dbReference>
<evidence type="ECO:0000313" key="3">
    <source>
        <dbReference type="Proteomes" id="UP000269721"/>
    </source>
</evidence>
<feature type="compositionally biased region" description="Polar residues" evidence="1">
    <location>
        <begin position="118"/>
        <end position="129"/>
    </location>
</feature>
<accession>A0A4P9WQ81</accession>
<protein>
    <submittedName>
        <fullName evidence="2">Kinesin-associated protein-domain-containing protein</fullName>
    </submittedName>
</protein>
<feature type="region of interest" description="Disordered" evidence="1">
    <location>
        <begin position="762"/>
        <end position="801"/>
    </location>
</feature>
<dbReference type="GO" id="GO:0035869">
    <property type="term" value="C:ciliary transition zone"/>
    <property type="evidence" value="ECO:0007669"/>
    <property type="project" value="TreeGrafter"/>
</dbReference>
<proteinExistence type="predicted"/>
<feature type="compositionally biased region" description="Basic and acidic residues" evidence="1">
    <location>
        <begin position="108"/>
        <end position="117"/>
    </location>
</feature>
<dbReference type="Gene3D" id="1.25.10.10">
    <property type="entry name" value="Leucine-rich Repeat Variant"/>
    <property type="match status" value="1"/>
</dbReference>
<gene>
    <name evidence="2" type="ORF">BDK51DRAFT_21545</name>
</gene>
<dbReference type="InterPro" id="IPR008658">
    <property type="entry name" value="KAP3"/>
</dbReference>
<dbReference type="AlphaFoldDB" id="A0A4P9WQ81"/>
<dbReference type="SMART" id="SM01297">
    <property type="entry name" value="KAP"/>
    <property type="match status" value="1"/>
</dbReference>
<dbReference type="GO" id="GO:0044782">
    <property type="term" value="P:cilium organization"/>
    <property type="evidence" value="ECO:0007669"/>
    <property type="project" value="TreeGrafter"/>
</dbReference>
<feature type="non-terminal residue" evidence="2">
    <location>
        <position position="1"/>
    </location>
</feature>
<name>A0A4P9WQ81_9FUNG</name>